<dbReference type="PROSITE" id="PS50983">
    <property type="entry name" value="FE_B12_PBP"/>
    <property type="match status" value="1"/>
</dbReference>
<dbReference type="EMBL" id="JBIACJ010000008">
    <property type="protein sequence ID" value="MFE8697724.1"/>
    <property type="molecule type" value="Genomic_DNA"/>
</dbReference>
<dbReference type="PANTHER" id="PTHR30532">
    <property type="entry name" value="IRON III DICITRATE-BINDING PERIPLASMIC PROTEIN"/>
    <property type="match status" value="1"/>
</dbReference>
<comment type="similarity">
    <text evidence="2">Belongs to the bacterial solute-binding protein 8 family.</text>
</comment>
<proteinExistence type="inferred from homology"/>
<reference evidence="9 10" key="1">
    <citation type="submission" date="2024-08" db="EMBL/GenBank/DDBJ databases">
        <title>Two novel Cytobacillus novel species.</title>
        <authorList>
            <person name="Liu G."/>
        </authorList>
    </citation>
    <scope>NUCLEOTIDE SEQUENCE [LARGE SCALE GENOMIC DNA]</scope>
    <source>
        <strain evidence="9 10">FJAT-53684</strain>
    </source>
</reference>
<dbReference type="PANTHER" id="PTHR30532:SF10">
    <property type="entry name" value="IRON-UPTAKE SYSTEM-BINDING PROTEIN"/>
    <property type="match status" value="1"/>
</dbReference>
<organism evidence="9 10">
    <name type="scientific">Cytobacillus mangrovibacter</name>
    <dbReference type="NCBI Taxonomy" id="3299024"/>
    <lineage>
        <taxon>Bacteria</taxon>
        <taxon>Bacillati</taxon>
        <taxon>Bacillota</taxon>
        <taxon>Bacilli</taxon>
        <taxon>Bacillales</taxon>
        <taxon>Bacillaceae</taxon>
        <taxon>Cytobacillus</taxon>
    </lineage>
</organism>
<evidence type="ECO:0000313" key="9">
    <source>
        <dbReference type="EMBL" id="MFE8697724.1"/>
    </source>
</evidence>
<dbReference type="Pfam" id="PF01497">
    <property type="entry name" value="Peripla_BP_2"/>
    <property type="match status" value="1"/>
</dbReference>
<keyword evidence="5" id="KW-0175">Coiled coil</keyword>
<comment type="caution">
    <text evidence="9">The sequence shown here is derived from an EMBL/GenBank/DDBJ whole genome shotgun (WGS) entry which is preliminary data.</text>
</comment>
<feature type="compositionally biased region" description="Polar residues" evidence="6">
    <location>
        <begin position="29"/>
        <end position="39"/>
    </location>
</feature>
<dbReference type="SUPFAM" id="SSF53807">
    <property type="entry name" value="Helical backbone' metal receptor"/>
    <property type="match status" value="1"/>
</dbReference>
<feature type="coiled-coil region" evidence="5">
    <location>
        <begin position="175"/>
        <end position="202"/>
    </location>
</feature>
<evidence type="ECO:0000256" key="3">
    <source>
        <dbReference type="ARBA" id="ARBA00022448"/>
    </source>
</evidence>
<evidence type="ECO:0000256" key="4">
    <source>
        <dbReference type="ARBA" id="ARBA00022729"/>
    </source>
</evidence>
<gene>
    <name evidence="9" type="ORF">ACFYKT_15400</name>
</gene>
<evidence type="ECO:0000256" key="1">
    <source>
        <dbReference type="ARBA" id="ARBA00004193"/>
    </source>
</evidence>
<evidence type="ECO:0000313" key="10">
    <source>
        <dbReference type="Proteomes" id="UP001601058"/>
    </source>
</evidence>
<feature type="domain" description="Fe/B12 periplasmic-binding" evidence="8">
    <location>
        <begin position="69"/>
        <end position="328"/>
    </location>
</feature>
<feature type="chain" id="PRO_5045498517" evidence="7">
    <location>
        <begin position="21"/>
        <end position="328"/>
    </location>
</feature>
<name>A0ABW6K0N6_9BACI</name>
<dbReference type="InterPro" id="IPR051313">
    <property type="entry name" value="Bact_iron-sidero_bind"/>
</dbReference>
<sequence length="328" mass="36087">MKNKLFLTAIIAIFMLLATACGNGGESAPKTSSKEASTQAKEESPKKEETRTITYLGKEYTIPMEVKNIVITGAMEAMEDSVLLDVKPVGAMTIGGKFPEVFSSIVENAEPIGEKSQPDFETILKLKPDVILASTKFPDEVIQKLEKIGTTIRYSHIATDWEENVKFLGELTGKQEDATAEIEKYSSDLQSAKEKLKETVEGKKVLAVRIRGGNLFIYPETVFVNPLLYSDLGLSGVQEVQAAKAQEQISVEKLAEINPDYLFIQFENNENAQAPNALKDLQQNPILNKTNAFKDDHVFVNVIDPLSEGGPALSRINFLKEAVSALTK</sequence>
<evidence type="ECO:0000256" key="2">
    <source>
        <dbReference type="ARBA" id="ARBA00008814"/>
    </source>
</evidence>
<keyword evidence="10" id="KW-1185">Reference proteome</keyword>
<dbReference type="InterPro" id="IPR002491">
    <property type="entry name" value="ABC_transptr_periplasmic_BD"/>
</dbReference>
<evidence type="ECO:0000256" key="7">
    <source>
        <dbReference type="SAM" id="SignalP"/>
    </source>
</evidence>
<comment type="subcellular location">
    <subcellularLocation>
        <location evidence="1">Cell membrane</location>
        <topology evidence="1">Lipid-anchor</topology>
    </subcellularLocation>
</comment>
<evidence type="ECO:0000256" key="6">
    <source>
        <dbReference type="SAM" id="MobiDB-lite"/>
    </source>
</evidence>
<feature type="signal peptide" evidence="7">
    <location>
        <begin position="1"/>
        <end position="20"/>
    </location>
</feature>
<feature type="region of interest" description="Disordered" evidence="6">
    <location>
        <begin position="25"/>
        <end position="50"/>
    </location>
</feature>
<dbReference type="RefSeq" id="WP_389221420.1">
    <property type="nucleotide sequence ID" value="NZ_JBIACJ010000008.1"/>
</dbReference>
<dbReference type="Proteomes" id="UP001601058">
    <property type="component" value="Unassembled WGS sequence"/>
</dbReference>
<accession>A0ABW6K0N6</accession>
<evidence type="ECO:0000259" key="8">
    <source>
        <dbReference type="PROSITE" id="PS50983"/>
    </source>
</evidence>
<dbReference type="Gene3D" id="3.40.50.1980">
    <property type="entry name" value="Nitrogenase molybdenum iron protein domain"/>
    <property type="match status" value="2"/>
</dbReference>
<keyword evidence="3" id="KW-0813">Transport</keyword>
<dbReference type="PROSITE" id="PS51257">
    <property type="entry name" value="PROKAR_LIPOPROTEIN"/>
    <property type="match status" value="1"/>
</dbReference>
<feature type="compositionally biased region" description="Basic and acidic residues" evidence="6">
    <location>
        <begin position="40"/>
        <end position="50"/>
    </location>
</feature>
<keyword evidence="4 7" id="KW-0732">Signal</keyword>
<evidence type="ECO:0000256" key="5">
    <source>
        <dbReference type="SAM" id="Coils"/>
    </source>
</evidence>
<protein>
    <submittedName>
        <fullName evidence="9">ABC transporter substrate-binding protein</fullName>
    </submittedName>
</protein>